<evidence type="ECO:0000313" key="2">
    <source>
        <dbReference type="Proteomes" id="UP000501802"/>
    </source>
</evidence>
<name>A0A6G9AML5_9BACT</name>
<proteinExistence type="predicted"/>
<gene>
    <name evidence="1" type="ORF">G8759_14245</name>
</gene>
<dbReference type="RefSeq" id="WP_167209020.1">
    <property type="nucleotide sequence ID" value="NZ_CP050063.1"/>
</dbReference>
<organism evidence="1 2">
    <name type="scientific">Spirosoma aureum</name>
    <dbReference type="NCBI Taxonomy" id="2692134"/>
    <lineage>
        <taxon>Bacteria</taxon>
        <taxon>Pseudomonadati</taxon>
        <taxon>Bacteroidota</taxon>
        <taxon>Cytophagia</taxon>
        <taxon>Cytophagales</taxon>
        <taxon>Cytophagaceae</taxon>
        <taxon>Spirosoma</taxon>
    </lineage>
</organism>
<dbReference type="AlphaFoldDB" id="A0A6G9AML5"/>
<reference evidence="1 2" key="1">
    <citation type="submission" date="2020-03" db="EMBL/GenBank/DDBJ databases">
        <authorList>
            <person name="Kim M.K."/>
        </authorList>
    </citation>
    <scope>NUCLEOTIDE SEQUENCE [LARGE SCALE GENOMIC DNA]</scope>
    <source>
        <strain evidence="1 2">BT328</strain>
    </source>
</reference>
<protein>
    <submittedName>
        <fullName evidence="1">Uncharacterized protein</fullName>
    </submittedName>
</protein>
<accession>A0A6G9AML5</accession>
<dbReference type="KEGG" id="spib:G8759_14245"/>
<sequence>MSWPFTQFSTNSQLPSKGDTYPVSFRVVDANGVTDVETKTVVVGFCRTSGARVGVDERVLNDELAVRTYPNPHNGRVFLQINSRVDGTADIDWFTTRGSKVDGLKVNVHKGVNELVGYDVRGNDTH</sequence>
<evidence type="ECO:0000313" key="1">
    <source>
        <dbReference type="EMBL" id="QIP13697.1"/>
    </source>
</evidence>
<dbReference type="EMBL" id="CP050063">
    <property type="protein sequence ID" value="QIP13697.1"/>
    <property type="molecule type" value="Genomic_DNA"/>
</dbReference>
<keyword evidence="2" id="KW-1185">Reference proteome</keyword>
<dbReference type="Proteomes" id="UP000501802">
    <property type="component" value="Chromosome"/>
</dbReference>